<proteinExistence type="predicted"/>
<dbReference type="InterPro" id="IPR011051">
    <property type="entry name" value="RmlC_Cupin_sf"/>
</dbReference>
<dbReference type="SUPFAM" id="SSF51182">
    <property type="entry name" value="RmlC-like cupins"/>
    <property type="match status" value="1"/>
</dbReference>
<dbReference type="HOGENOM" id="CLU_143351_0_0_12"/>
<dbReference type="OrthoDB" id="9798066at2"/>
<evidence type="ECO:0000313" key="2">
    <source>
        <dbReference type="Proteomes" id="UP000007383"/>
    </source>
</evidence>
<evidence type="ECO:0008006" key="3">
    <source>
        <dbReference type="Google" id="ProtNLM"/>
    </source>
</evidence>
<gene>
    <name evidence="1" type="ordered locus">Spiaf_0703</name>
</gene>
<dbReference type="RefSeq" id="WP_014454800.1">
    <property type="nucleotide sequence ID" value="NC_017098.1"/>
</dbReference>
<dbReference type="AlphaFoldDB" id="H9UH10"/>
<dbReference type="KEGG" id="sfc:Spiaf_0703"/>
<protein>
    <recommendedName>
        <fullName evidence="3">Cupin domain-containing protein</fullName>
    </recommendedName>
</protein>
<dbReference type="Gene3D" id="2.60.120.10">
    <property type="entry name" value="Jelly Rolls"/>
    <property type="match status" value="1"/>
</dbReference>
<reference evidence="2" key="1">
    <citation type="journal article" date="2013" name="Stand. Genomic Sci.">
        <title>Complete genome sequence of the halophilic bacterium Spirochaeta africana type strain (Z-7692(T)) from the alkaline Lake Magadi in the East African Rift.</title>
        <authorList>
            <person name="Liolos K."/>
            <person name="Abt B."/>
            <person name="Scheuner C."/>
            <person name="Teshima H."/>
            <person name="Held B."/>
            <person name="Lapidus A."/>
            <person name="Nolan M."/>
            <person name="Lucas S."/>
            <person name="Deshpande S."/>
            <person name="Cheng J.F."/>
            <person name="Tapia R."/>
            <person name="Goodwin L.A."/>
            <person name="Pitluck S."/>
            <person name="Pagani I."/>
            <person name="Ivanova N."/>
            <person name="Mavromatis K."/>
            <person name="Mikhailova N."/>
            <person name="Huntemann M."/>
            <person name="Pati A."/>
            <person name="Chen A."/>
            <person name="Palaniappan K."/>
            <person name="Land M."/>
            <person name="Rohde M."/>
            <person name="Tindall B.J."/>
            <person name="Detter J.C."/>
            <person name="Goker M."/>
            <person name="Bristow J."/>
            <person name="Eisen J.A."/>
            <person name="Markowitz V."/>
            <person name="Hugenholtz P."/>
            <person name="Woyke T."/>
            <person name="Klenk H.P."/>
            <person name="Kyrpides N.C."/>
        </authorList>
    </citation>
    <scope>NUCLEOTIDE SEQUENCE</scope>
    <source>
        <strain evidence="2">ATCC 700263 / DSM 8902 / Z-7692</strain>
    </source>
</reference>
<accession>H9UH10</accession>
<dbReference type="eggNOG" id="COG3194">
    <property type="taxonomic scope" value="Bacteria"/>
</dbReference>
<dbReference type="STRING" id="889378.Spiaf_0703"/>
<evidence type="ECO:0000313" key="1">
    <source>
        <dbReference type="EMBL" id="AFG36803.1"/>
    </source>
</evidence>
<keyword evidence="2" id="KW-1185">Reference proteome</keyword>
<name>H9UH10_SPIAZ</name>
<dbReference type="InterPro" id="IPR014710">
    <property type="entry name" value="RmlC-like_jellyroll"/>
</dbReference>
<dbReference type="Proteomes" id="UP000007383">
    <property type="component" value="Chromosome"/>
</dbReference>
<sequence>MTGTRDILVEVHEYIEDGYRPVVDYNGWRVAVLNYHPELLPENLQDFQRHDETDEVFILVCGRCLLLTGDGTTTVGTIHAMDLEPGKVYNVKRGVWHSHTLSRDARVMIVENTDTGEHNSPRCMLTEEHKRRIVELAAEHGYTET</sequence>
<dbReference type="EMBL" id="CP003282">
    <property type="protein sequence ID" value="AFG36803.1"/>
    <property type="molecule type" value="Genomic_DNA"/>
</dbReference>
<organism evidence="1 2">
    <name type="scientific">Spirochaeta africana (strain ATCC 700263 / DSM 8902 / Z-7692)</name>
    <dbReference type="NCBI Taxonomy" id="889378"/>
    <lineage>
        <taxon>Bacteria</taxon>
        <taxon>Pseudomonadati</taxon>
        <taxon>Spirochaetota</taxon>
        <taxon>Spirochaetia</taxon>
        <taxon>Spirochaetales</taxon>
        <taxon>Spirochaetaceae</taxon>
        <taxon>Spirochaeta</taxon>
    </lineage>
</organism>
<dbReference type="PATRIC" id="fig|889378.3.peg.713"/>